<dbReference type="GO" id="GO:0008168">
    <property type="term" value="F:methyltransferase activity"/>
    <property type="evidence" value="ECO:0007669"/>
    <property type="project" value="UniProtKB-KW"/>
</dbReference>
<comment type="caution">
    <text evidence="4">The sequence shown here is derived from an EMBL/GenBank/DDBJ whole genome shotgun (WGS) entry which is preliminary data.</text>
</comment>
<accession>A0ABW7DPH8</accession>
<keyword evidence="5" id="KW-1185">Reference proteome</keyword>
<organism evidence="4 5">
    <name type="scientific">Megasphaera hexanoica</name>
    <dbReference type="NCBI Taxonomy" id="1675036"/>
    <lineage>
        <taxon>Bacteria</taxon>
        <taxon>Bacillati</taxon>
        <taxon>Bacillota</taxon>
        <taxon>Negativicutes</taxon>
        <taxon>Veillonellales</taxon>
        <taxon>Veillonellaceae</taxon>
        <taxon>Megasphaera</taxon>
    </lineage>
</organism>
<dbReference type="PRINTS" id="PR00505">
    <property type="entry name" value="D12N6MTFRASE"/>
</dbReference>
<dbReference type="Pfam" id="PF02086">
    <property type="entry name" value="MethyltransfD12"/>
    <property type="match status" value="1"/>
</dbReference>
<dbReference type="Proteomes" id="UP001605989">
    <property type="component" value="Unassembled WGS sequence"/>
</dbReference>
<dbReference type="RefSeq" id="WP_113855702.1">
    <property type="nucleotide sequence ID" value="NZ_CP011940.1"/>
</dbReference>
<dbReference type="Gene3D" id="3.40.50.150">
    <property type="entry name" value="Vaccinia Virus protein VP39"/>
    <property type="match status" value="1"/>
</dbReference>
<name>A0ABW7DPH8_9FIRM</name>
<dbReference type="EMBL" id="JBIEKR010000003">
    <property type="protein sequence ID" value="MFG6272279.1"/>
    <property type="molecule type" value="Genomic_DNA"/>
</dbReference>
<gene>
    <name evidence="4" type="ORF">ACGTZG_03655</name>
</gene>
<dbReference type="InterPro" id="IPR012327">
    <property type="entry name" value="MeTrfase_D12"/>
</dbReference>
<dbReference type="InterPro" id="IPR029063">
    <property type="entry name" value="SAM-dependent_MTases_sf"/>
</dbReference>
<sequence length="142" mass="15632">MRYFGGKYKISKDLASVLNPITKGKPFVDLFCGACNVVEKITTASSRTANDNNPYLIALLKAIQDGYEPPAVVSEEEYQYTMSHLDENPALSGFVGIACSFGGGWKNGYARSDKYHTNYAKYGYNSLLKQKSKLGGGNVYFL</sequence>
<keyword evidence="2" id="KW-0808">Transferase</keyword>
<evidence type="ECO:0000256" key="2">
    <source>
        <dbReference type="ARBA" id="ARBA00022679"/>
    </source>
</evidence>
<keyword evidence="1 4" id="KW-0489">Methyltransferase</keyword>
<evidence type="ECO:0000313" key="5">
    <source>
        <dbReference type="Proteomes" id="UP001605989"/>
    </source>
</evidence>
<evidence type="ECO:0000256" key="3">
    <source>
        <dbReference type="ARBA" id="ARBA00022691"/>
    </source>
</evidence>
<reference evidence="4 5" key="1">
    <citation type="submission" date="2024-10" db="EMBL/GenBank/DDBJ databases">
        <authorList>
            <person name="Sang B.-I."/>
            <person name="Prabhaharan D."/>
        </authorList>
    </citation>
    <scope>NUCLEOTIDE SEQUENCE [LARGE SCALE GENOMIC DNA]</scope>
    <source>
        <strain evidence="4 5">MH</strain>
    </source>
</reference>
<dbReference type="SUPFAM" id="SSF53335">
    <property type="entry name" value="S-adenosyl-L-methionine-dependent methyltransferases"/>
    <property type="match status" value="1"/>
</dbReference>
<keyword evidence="3" id="KW-0949">S-adenosyl-L-methionine</keyword>
<evidence type="ECO:0000313" key="4">
    <source>
        <dbReference type="EMBL" id="MFG6272279.1"/>
    </source>
</evidence>
<dbReference type="GO" id="GO:0032259">
    <property type="term" value="P:methylation"/>
    <property type="evidence" value="ECO:0007669"/>
    <property type="project" value="UniProtKB-KW"/>
</dbReference>
<proteinExistence type="predicted"/>
<protein>
    <submittedName>
        <fullName evidence="4">DNA adenine methylase</fullName>
    </submittedName>
</protein>
<evidence type="ECO:0000256" key="1">
    <source>
        <dbReference type="ARBA" id="ARBA00022603"/>
    </source>
</evidence>